<protein>
    <recommendedName>
        <fullName evidence="3">Collagen-like protein</fullName>
    </recommendedName>
</protein>
<accession>A0A6M1SWT8</accession>
<dbReference type="Proteomes" id="UP000473278">
    <property type="component" value="Unassembled WGS sequence"/>
</dbReference>
<dbReference type="EMBL" id="JAALLT010000004">
    <property type="protein sequence ID" value="NGP77422.1"/>
    <property type="molecule type" value="Genomic_DNA"/>
</dbReference>
<evidence type="ECO:0000313" key="1">
    <source>
        <dbReference type="EMBL" id="NGP77422.1"/>
    </source>
</evidence>
<name>A0A6M1SWT8_9BACT</name>
<reference evidence="1 2" key="1">
    <citation type="submission" date="2020-02" db="EMBL/GenBank/DDBJ databases">
        <title>Balneolaceae bacterium YR4-1, complete genome.</title>
        <authorList>
            <person name="Li Y."/>
            <person name="Wu S."/>
        </authorList>
    </citation>
    <scope>NUCLEOTIDE SEQUENCE [LARGE SCALE GENOMIC DNA]</scope>
    <source>
        <strain evidence="1 2">YR4-1</strain>
    </source>
</reference>
<evidence type="ECO:0000313" key="2">
    <source>
        <dbReference type="Proteomes" id="UP000473278"/>
    </source>
</evidence>
<organism evidence="1 2">
    <name type="scientific">Halalkalibaculum roseum</name>
    <dbReference type="NCBI Taxonomy" id="2709311"/>
    <lineage>
        <taxon>Bacteria</taxon>
        <taxon>Pseudomonadati</taxon>
        <taxon>Balneolota</taxon>
        <taxon>Balneolia</taxon>
        <taxon>Balneolales</taxon>
        <taxon>Balneolaceae</taxon>
        <taxon>Halalkalibaculum</taxon>
    </lineage>
</organism>
<dbReference type="PROSITE" id="PS51257">
    <property type="entry name" value="PROKAR_LIPOPROTEIN"/>
    <property type="match status" value="1"/>
</dbReference>
<gene>
    <name evidence="1" type="ORF">G3570_12310</name>
</gene>
<dbReference type="AlphaFoldDB" id="A0A6M1SWT8"/>
<comment type="caution">
    <text evidence="1">The sequence shown here is derived from an EMBL/GenBank/DDBJ whole genome shotgun (WGS) entry which is preliminary data.</text>
</comment>
<keyword evidence="2" id="KW-1185">Reference proteome</keyword>
<sequence length="172" mass="18961">MMRYLGILLSVFIFTSCIESSGTIGPQGPEGPPGPIGQAFEVEADFTENNGYTQIFEIPPSVEIYSSDIVAVYLLWEVDESTGNDVWQQLPVSVFFNDGQLQYAFDHTVADVKLFLTGDTDLSTVGDGYTLDQIFRVVVLPAEYVQENGVDMSNMEEVMGAVKKGDIQRITL</sequence>
<proteinExistence type="predicted"/>
<evidence type="ECO:0008006" key="3">
    <source>
        <dbReference type="Google" id="ProtNLM"/>
    </source>
</evidence>